<dbReference type="PROSITE" id="PS50234">
    <property type="entry name" value="VWFA"/>
    <property type="match status" value="1"/>
</dbReference>
<dbReference type="STRING" id="1424334.W822_21835"/>
<dbReference type="InterPro" id="IPR036465">
    <property type="entry name" value="vWFA_dom_sf"/>
</dbReference>
<dbReference type="RefSeq" id="WP_024007278.1">
    <property type="nucleotide sequence ID" value="NZ_KI650983.1"/>
</dbReference>
<accession>V8QM59</accession>
<keyword evidence="1" id="KW-0812">Transmembrane</keyword>
<dbReference type="Pfam" id="PF13519">
    <property type="entry name" value="VWA_2"/>
    <property type="match status" value="1"/>
</dbReference>
<sequence>MRLPSVLDYRFWLLLAAFCLSVIASFQPQWRTQQDRPEVLFVVDITGSMNVRDYGPEGHLHSRLDEVRQRLQQTLVRLPCGSRVALAVFSERRAFLLLEPIEVCENFASLSDTIAELDWRMAWEGDSYITKGLESALEMAKGMNLSVVYMTDGHEAPPLPAAQTQIGHMMMQGEAEVRAQTLNRSPSPRADASAAEGVIVGVGGAKLSPIPKFDETGHQIGFFGADEVEQENRNGPPPADAANREGWHARNAPYGARPATGVEHFSSLKEPHLRSLATAYGLAYTTLGSAIDLSKTIVAHSKKHQVATPVRLTPYLAGLACALSVIFYMSAFSGVRRRGLFRSAGHPAKSVSFTS</sequence>
<protein>
    <submittedName>
        <fullName evidence="3">von Willebrand factor A</fullName>
    </submittedName>
</protein>
<dbReference type="SMART" id="SM00327">
    <property type="entry name" value="VWA"/>
    <property type="match status" value="1"/>
</dbReference>
<dbReference type="eggNOG" id="COG2304">
    <property type="taxonomic scope" value="Bacteria"/>
</dbReference>
<dbReference type="Proteomes" id="UP000018733">
    <property type="component" value="Unassembled WGS sequence"/>
</dbReference>
<feature type="domain" description="VWFA" evidence="2">
    <location>
        <begin position="38"/>
        <end position="203"/>
    </location>
</feature>
<dbReference type="InterPro" id="IPR002035">
    <property type="entry name" value="VWF_A"/>
</dbReference>
<dbReference type="OrthoDB" id="8532766at2"/>
<gene>
    <name evidence="3" type="ORF">W822_21835</name>
</gene>
<dbReference type="PATRIC" id="fig|1424334.3.peg.4375"/>
<evidence type="ECO:0000256" key="1">
    <source>
        <dbReference type="SAM" id="Phobius"/>
    </source>
</evidence>
<dbReference type="AlphaFoldDB" id="V8QM59"/>
<reference evidence="3 4" key="1">
    <citation type="journal article" date="2014" name="Genome Announc.">
        <title>Draft Genome Sequence of Advenella kashmirensis Strain W13003, a Polycyclic Aromatic Hydrocarbon-Degrading Bacterium.</title>
        <authorList>
            <person name="Wang X."/>
            <person name="Jin D."/>
            <person name="Zhou L."/>
            <person name="Wu L."/>
            <person name="An W."/>
            <person name="Zhao L."/>
        </authorList>
    </citation>
    <scope>NUCLEOTIDE SEQUENCE [LARGE SCALE GENOMIC DNA]</scope>
    <source>
        <strain evidence="3 4">W13003</strain>
    </source>
</reference>
<dbReference type="HOGENOM" id="CLU_064961_0_0_4"/>
<dbReference type="CDD" id="cd00198">
    <property type="entry name" value="vWFA"/>
    <property type="match status" value="1"/>
</dbReference>
<keyword evidence="1" id="KW-1133">Transmembrane helix</keyword>
<feature type="transmembrane region" description="Helical" evidence="1">
    <location>
        <begin position="312"/>
        <end position="332"/>
    </location>
</feature>
<dbReference type="Gene3D" id="3.40.50.410">
    <property type="entry name" value="von Willebrand factor, type A domain"/>
    <property type="match status" value="1"/>
</dbReference>
<dbReference type="EMBL" id="AYXT01000014">
    <property type="protein sequence ID" value="ETF00405.1"/>
    <property type="molecule type" value="Genomic_DNA"/>
</dbReference>
<comment type="caution">
    <text evidence="3">The sequence shown here is derived from an EMBL/GenBank/DDBJ whole genome shotgun (WGS) entry which is preliminary data.</text>
</comment>
<dbReference type="SUPFAM" id="SSF53300">
    <property type="entry name" value="vWA-like"/>
    <property type="match status" value="1"/>
</dbReference>
<keyword evidence="1" id="KW-0472">Membrane</keyword>
<name>V8QM59_9BURK</name>
<evidence type="ECO:0000259" key="2">
    <source>
        <dbReference type="PROSITE" id="PS50234"/>
    </source>
</evidence>
<proteinExistence type="predicted"/>
<evidence type="ECO:0000313" key="4">
    <source>
        <dbReference type="Proteomes" id="UP000018733"/>
    </source>
</evidence>
<organism evidence="3 4">
    <name type="scientific">Advenella kashmirensis W13003</name>
    <dbReference type="NCBI Taxonomy" id="1424334"/>
    <lineage>
        <taxon>Bacteria</taxon>
        <taxon>Pseudomonadati</taxon>
        <taxon>Pseudomonadota</taxon>
        <taxon>Betaproteobacteria</taxon>
        <taxon>Burkholderiales</taxon>
        <taxon>Alcaligenaceae</taxon>
    </lineage>
</organism>
<keyword evidence="4" id="KW-1185">Reference proteome</keyword>
<evidence type="ECO:0000313" key="3">
    <source>
        <dbReference type="EMBL" id="ETF00405.1"/>
    </source>
</evidence>